<evidence type="ECO:0000259" key="6">
    <source>
        <dbReference type="Pfam" id="PF00108"/>
    </source>
</evidence>
<evidence type="ECO:0000256" key="5">
    <source>
        <dbReference type="RuleBase" id="RU003557"/>
    </source>
</evidence>
<evidence type="ECO:0000259" key="7">
    <source>
        <dbReference type="Pfam" id="PF02803"/>
    </source>
</evidence>
<dbReference type="PIRSF" id="PIRSF000429">
    <property type="entry name" value="Ac-CoA_Ac_transf"/>
    <property type="match status" value="1"/>
</dbReference>
<dbReference type="CDD" id="cd00751">
    <property type="entry name" value="thiolase"/>
    <property type="match status" value="1"/>
</dbReference>
<evidence type="ECO:0000256" key="2">
    <source>
        <dbReference type="ARBA" id="ARBA00022679"/>
    </source>
</evidence>
<dbReference type="OrthoDB" id="9764638at2"/>
<evidence type="ECO:0000256" key="3">
    <source>
        <dbReference type="ARBA" id="ARBA00023315"/>
    </source>
</evidence>
<dbReference type="GO" id="GO:0005829">
    <property type="term" value="C:cytosol"/>
    <property type="evidence" value="ECO:0007669"/>
    <property type="project" value="TreeGrafter"/>
</dbReference>
<dbReference type="Pfam" id="PF02803">
    <property type="entry name" value="Thiolase_C"/>
    <property type="match status" value="1"/>
</dbReference>
<evidence type="ECO:0000313" key="9">
    <source>
        <dbReference type="Proteomes" id="UP000261948"/>
    </source>
</evidence>
<feature type="active site" description="Proton acceptor" evidence="4">
    <location>
        <position position="381"/>
    </location>
</feature>
<proteinExistence type="inferred from homology"/>
<reference evidence="8 9" key="1">
    <citation type="submission" date="2018-08" db="EMBL/GenBank/DDBJ databases">
        <title>Comamonas testosteroni strain SWCO2.</title>
        <authorList>
            <person name="Jiang N."/>
            <person name="Zhang X.Z."/>
        </authorList>
    </citation>
    <scope>NUCLEOTIDE SEQUENCE [LARGE SCALE GENOMIC DNA]</scope>
    <source>
        <strain evidence="8 9">SWCO2</strain>
    </source>
</reference>
<dbReference type="SUPFAM" id="SSF53901">
    <property type="entry name" value="Thiolase-like"/>
    <property type="match status" value="2"/>
</dbReference>
<feature type="active site" description="Proton acceptor" evidence="4">
    <location>
        <position position="351"/>
    </location>
</feature>
<protein>
    <submittedName>
        <fullName evidence="8">Thiolase family protein</fullName>
    </submittedName>
</protein>
<name>A0A373FUC9_COMTE</name>
<accession>A0A373FUC9</accession>
<comment type="caution">
    <text evidence="8">The sequence shown here is derived from an EMBL/GenBank/DDBJ whole genome shotgun (WGS) entry which is preliminary data.</text>
</comment>
<evidence type="ECO:0000313" key="8">
    <source>
        <dbReference type="EMBL" id="RGE47055.1"/>
    </source>
</evidence>
<keyword evidence="2 5" id="KW-0808">Transferase</keyword>
<feature type="domain" description="Thiolase N-terminal" evidence="6">
    <location>
        <begin position="17"/>
        <end position="263"/>
    </location>
</feature>
<dbReference type="Gene3D" id="3.40.47.10">
    <property type="match status" value="2"/>
</dbReference>
<dbReference type="Proteomes" id="UP000261948">
    <property type="component" value="Unassembled WGS sequence"/>
</dbReference>
<dbReference type="PANTHER" id="PTHR18919">
    <property type="entry name" value="ACETYL-COA C-ACYLTRANSFERASE"/>
    <property type="match status" value="1"/>
</dbReference>
<dbReference type="InterPro" id="IPR002155">
    <property type="entry name" value="Thiolase"/>
</dbReference>
<dbReference type="AlphaFoldDB" id="A0A373FUC9"/>
<dbReference type="InterPro" id="IPR020617">
    <property type="entry name" value="Thiolase_C"/>
</dbReference>
<feature type="active site" description="Acyl-thioester intermediate" evidence="4">
    <location>
        <position position="91"/>
    </location>
</feature>
<comment type="similarity">
    <text evidence="1 5">Belongs to the thiolase-like superfamily. Thiolase family.</text>
</comment>
<evidence type="ECO:0000256" key="1">
    <source>
        <dbReference type="ARBA" id="ARBA00010982"/>
    </source>
</evidence>
<dbReference type="EMBL" id="QURR01000001">
    <property type="protein sequence ID" value="RGE47055.1"/>
    <property type="molecule type" value="Genomic_DNA"/>
</dbReference>
<feature type="domain" description="Thiolase C-terminal" evidence="7">
    <location>
        <begin position="278"/>
        <end position="393"/>
    </location>
</feature>
<dbReference type="Pfam" id="PF00108">
    <property type="entry name" value="Thiolase_N"/>
    <property type="match status" value="1"/>
</dbReference>
<dbReference type="InterPro" id="IPR020616">
    <property type="entry name" value="Thiolase_N"/>
</dbReference>
<gene>
    <name evidence="8" type="ORF">DZC30_01260</name>
</gene>
<dbReference type="GO" id="GO:0003988">
    <property type="term" value="F:acetyl-CoA C-acyltransferase activity"/>
    <property type="evidence" value="ECO:0007669"/>
    <property type="project" value="UniProtKB-ARBA"/>
</dbReference>
<evidence type="ECO:0000256" key="4">
    <source>
        <dbReference type="PIRSR" id="PIRSR000429-1"/>
    </source>
</evidence>
<dbReference type="PANTHER" id="PTHR18919:SF107">
    <property type="entry name" value="ACETYL-COA ACETYLTRANSFERASE, CYTOSOLIC"/>
    <property type="match status" value="1"/>
</dbReference>
<dbReference type="InterPro" id="IPR016039">
    <property type="entry name" value="Thiolase-like"/>
</dbReference>
<keyword evidence="3 5" id="KW-0012">Acyltransferase</keyword>
<keyword evidence="9" id="KW-1185">Reference proteome</keyword>
<organism evidence="8 9">
    <name type="scientific">Comamonas testosteroni</name>
    <name type="common">Pseudomonas testosteroni</name>
    <dbReference type="NCBI Taxonomy" id="285"/>
    <lineage>
        <taxon>Bacteria</taxon>
        <taxon>Pseudomonadati</taxon>
        <taxon>Pseudomonadota</taxon>
        <taxon>Betaproteobacteria</taxon>
        <taxon>Burkholderiales</taxon>
        <taxon>Comamonadaceae</taxon>
        <taxon>Comamonas</taxon>
    </lineage>
</organism>
<sequence>MKFNDVFIPAPLLWSSPFIRWQGQAADISSMDLAVQVTRDALQQRQFDATEVDQLVFGSTIPQHNSFYAPPWIAAQLGLSNIGGPLISQACATAVACLASAAAANSLSGGSTQLVVTADRTSNGPLMVYPRSSGMGGAPSTEHWVLQSFAADPWTGESMVHTAEATARDGGFSRTQCDELTLLRFNQYQSALKNEREAQKRYLQPIVITQRKGRLVLDADEGVADYSTEGLARLKPALPDGVITSGAQTHPADGSAGAVVTSRENARRMASGLGVVEILSVGFARAEKGRMPKAPAIAAQKALLSAGLAMSEVKTITTHNPFAVNDLWLHQATGFALEKMNPLGCSLIYGHPQAPTGMRAIAELVQALRMQGGGVGLFAGCAAGDMGAALVLRLSE</sequence>